<proteinExistence type="predicted"/>
<feature type="transmembrane region" description="Helical" evidence="1">
    <location>
        <begin position="7"/>
        <end position="28"/>
    </location>
</feature>
<accession>A0A916SVU0</accession>
<sequence>MDVVCSVVLATGLVGVDFFFAVGLSLGIGMSGDGCGGGCVSSEAAGAAWLISMALLVIALVVGLGGLIWAAVKRRVLSWWPLAGYPIVLAAWLAAIVILG</sequence>
<organism evidence="2 3">
    <name type="scientific">Flexivirga endophytica</name>
    <dbReference type="NCBI Taxonomy" id="1849103"/>
    <lineage>
        <taxon>Bacteria</taxon>
        <taxon>Bacillati</taxon>
        <taxon>Actinomycetota</taxon>
        <taxon>Actinomycetes</taxon>
        <taxon>Micrococcales</taxon>
        <taxon>Dermacoccaceae</taxon>
        <taxon>Flexivirga</taxon>
    </lineage>
</organism>
<dbReference type="AlphaFoldDB" id="A0A916SVU0"/>
<evidence type="ECO:0000313" key="2">
    <source>
        <dbReference type="EMBL" id="GGB19202.1"/>
    </source>
</evidence>
<comment type="caution">
    <text evidence="2">The sequence shown here is derived from an EMBL/GenBank/DDBJ whole genome shotgun (WGS) entry which is preliminary data.</text>
</comment>
<feature type="transmembrane region" description="Helical" evidence="1">
    <location>
        <begin position="48"/>
        <end position="72"/>
    </location>
</feature>
<dbReference type="EMBL" id="BMHI01000001">
    <property type="protein sequence ID" value="GGB19202.1"/>
    <property type="molecule type" value="Genomic_DNA"/>
</dbReference>
<name>A0A916SVU0_9MICO</name>
<keyword evidence="1" id="KW-0812">Transmembrane</keyword>
<keyword evidence="3" id="KW-1185">Reference proteome</keyword>
<keyword evidence="1" id="KW-0472">Membrane</keyword>
<reference evidence="2" key="1">
    <citation type="journal article" date="2014" name="Int. J. Syst. Evol. Microbiol.">
        <title>Complete genome sequence of Corynebacterium casei LMG S-19264T (=DSM 44701T), isolated from a smear-ripened cheese.</title>
        <authorList>
            <consortium name="US DOE Joint Genome Institute (JGI-PGF)"/>
            <person name="Walter F."/>
            <person name="Albersmeier A."/>
            <person name="Kalinowski J."/>
            <person name="Ruckert C."/>
        </authorList>
    </citation>
    <scope>NUCLEOTIDE SEQUENCE</scope>
    <source>
        <strain evidence="2">CGMCC 1.15085</strain>
    </source>
</reference>
<evidence type="ECO:0000256" key="1">
    <source>
        <dbReference type="SAM" id="Phobius"/>
    </source>
</evidence>
<dbReference type="Proteomes" id="UP000636793">
    <property type="component" value="Unassembled WGS sequence"/>
</dbReference>
<evidence type="ECO:0000313" key="3">
    <source>
        <dbReference type="Proteomes" id="UP000636793"/>
    </source>
</evidence>
<reference evidence="2" key="2">
    <citation type="submission" date="2020-09" db="EMBL/GenBank/DDBJ databases">
        <authorList>
            <person name="Sun Q."/>
            <person name="Zhou Y."/>
        </authorList>
    </citation>
    <scope>NUCLEOTIDE SEQUENCE</scope>
    <source>
        <strain evidence="2">CGMCC 1.15085</strain>
    </source>
</reference>
<keyword evidence="1" id="KW-1133">Transmembrane helix</keyword>
<gene>
    <name evidence="2" type="ORF">GCM10011492_06310</name>
</gene>
<protein>
    <submittedName>
        <fullName evidence="2">Uncharacterized protein</fullName>
    </submittedName>
</protein>
<feature type="transmembrane region" description="Helical" evidence="1">
    <location>
        <begin position="79"/>
        <end position="99"/>
    </location>
</feature>